<dbReference type="PRINTS" id="PR00625">
    <property type="entry name" value="JDOMAIN"/>
</dbReference>
<dbReference type="Pfam" id="PF00226">
    <property type="entry name" value="DnaJ"/>
    <property type="match status" value="1"/>
</dbReference>
<feature type="compositionally biased region" description="Basic and acidic residues" evidence="1">
    <location>
        <begin position="908"/>
        <end position="918"/>
    </location>
</feature>
<dbReference type="OrthoDB" id="10265645at2759"/>
<feature type="compositionally biased region" description="Polar residues" evidence="1">
    <location>
        <begin position="137"/>
        <end position="159"/>
    </location>
</feature>
<dbReference type="GeneID" id="81443757"/>
<feature type="compositionally biased region" description="Polar residues" evidence="1">
    <location>
        <begin position="92"/>
        <end position="111"/>
    </location>
</feature>
<feature type="region of interest" description="Disordered" evidence="1">
    <location>
        <begin position="79"/>
        <end position="531"/>
    </location>
</feature>
<protein>
    <recommendedName>
        <fullName evidence="2">J domain-containing protein</fullName>
    </recommendedName>
</protein>
<feature type="compositionally biased region" description="Polar residues" evidence="1">
    <location>
        <begin position="506"/>
        <end position="516"/>
    </location>
</feature>
<dbReference type="InterPro" id="IPR050817">
    <property type="entry name" value="DjlA_DnaK_co-chaperone"/>
</dbReference>
<feature type="compositionally biased region" description="Polar residues" evidence="1">
    <location>
        <begin position="347"/>
        <end position="371"/>
    </location>
</feature>
<evidence type="ECO:0000313" key="4">
    <source>
        <dbReference type="Proteomes" id="UP001147782"/>
    </source>
</evidence>
<dbReference type="PROSITE" id="PS50076">
    <property type="entry name" value="DNAJ_2"/>
    <property type="match status" value="1"/>
</dbReference>
<evidence type="ECO:0000259" key="2">
    <source>
        <dbReference type="PROSITE" id="PS50076"/>
    </source>
</evidence>
<reference evidence="3" key="2">
    <citation type="journal article" date="2023" name="IMA Fungus">
        <title>Comparative genomic study of the Penicillium genus elucidates a diverse pangenome and 15 lateral gene transfer events.</title>
        <authorList>
            <person name="Petersen C."/>
            <person name="Sorensen T."/>
            <person name="Nielsen M.R."/>
            <person name="Sondergaard T.E."/>
            <person name="Sorensen J.L."/>
            <person name="Fitzpatrick D.A."/>
            <person name="Frisvad J.C."/>
            <person name="Nielsen K.L."/>
        </authorList>
    </citation>
    <scope>NUCLEOTIDE SEQUENCE</scope>
    <source>
        <strain evidence="3">IBT 29864</strain>
    </source>
</reference>
<dbReference type="SMART" id="SM00271">
    <property type="entry name" value="DnaJ"/>
    <property type="match status" value="1"/>
</dbReference>
<feature type="region of interest" description="Disordered" evidence="1">
    <location>
        <begin position="801"/>
        <end position="837"/>
    </location>
</feature>
<feature type="region of interest" description="Disordered" evidence="1">
    <location>
        <begin position="557"/>
        <end position="768"/>
    </location>
</feature>
<dbReference type="InterPro" id="IPR018253">
    <property type="entry name" value="DnaJ_domain_CS"/>
</dbReference>
<keyword evidence="4" id="KW-1185">Reference proteome</keyword>
<dbReference type="SUPFAM" id="SSF46565">
    <property type="entry name" value="Chaperone J-domain"/>
    <property type="match status" value="1"/>
</dbReference>
<gene>
    <name evidence="3" type="ORF">N7496_011665</name>
</gene>
<dbReference type="EMBL" id="JAPZBS010000009">
    <property type="protein sequence ID" value="KAJ5359252.1"/>
    <property type="molecule type" value="Genomic_DNA"/>
</dbReference>
<feature type="compositionally biased region" description="Polar residues" evidence="1">
    <location>
        <begin position="213"/>
        <end position="223"/>
    </location>
</feature>
<feature type="compositionally biased region" description="Polar residues" evidence="1">
    <location>
        <begin position="241"/>
        <end position="250"/>
    </location>
</feature>
<dbReference type="PANTHER" id="PTHR24074">
    <property type="entry name" value="CO-CHAPERONE PROTEIN DJLA"/>
    <property type="match status" value="1"/>
</dbReference>
<feature type="compositionally biased region" description="Low complexity" evidence="1">
    <location>
        <begin position="568"/>
        <end position="588"/>
    </location>
</feature>
<dbReference type="FunFam" id="1.10.287.110:FF:000096">
    <property type="entry name" value="DnaJ domain protein"/>
    <property type="match status" value="1"/>
</dbReference>
<accession>A0A9W9RFW7</accession>
<name>A0A9W9RFW7_9EURO</name>
<reference evidence="3" key="1">
    <citation type="submission" date="2022-11" db="EMBL/GenBank/DDBJ databases">
        <authorList>
            <person name="Petersen C."/>
        </authorList>
    </citation>
    <scope>NUCLEOTIDE SEQUENCE</scope>
    <source>
        <strain evidence="3">IBT 29864</strain>
    </source>
</reference>
<feature type="compositionally biased region" description="Pro residues" evidence="1">
    <location>
        <begin position="708"/>
        <end position="719"/>
    </location>
</feature>
<dbReference type="AlphaFoldDB" id="A0A9W9RFW7"/>
<dbReference type="RefSeq" id="XP_056550538.1">
    <property type="nucleotide sequence ID" value="XM_056704578.1"/>
</dbReference>
<feature type="compositionally biased region" description="Low complexity" evidence="1">
    <location>
        <begin position="605"/>
        <end position="617"/>
    </location>
</feature>
<feature type="compositionally biased region" description="Basic and acidic residues" evidence="1">
    <location>
        <begin position="620"/>
        <end position="629"/>
    </location>
</feature>
<comment type="caution">
    <text evidence="3">The sequence shown here is derived from an EMBL/GenBank/DDBJ whole genome shotgun (WGS) entry which is preliminary data.</text>
</comment>
<feature type="compositionally biased region" description="Pro residues" evidence="1">
    <location>
        <begin position="820"/>
        <end position="834"/>
    </location>
</feature>
<feature type="compositionally biased region" description="Basic and acidic residues" evidence="1">
    <location>
        <begin position="184"/>
        <end position="196"/>
    </location>
</feature>
<feature type="region of interest" description="Disordered" evidence="1">
    <location>
        <begin position="901"/>
        <end position="927"/>
    </location>
</feature>
<dbReference type="InterPro" id="IPR036869">
    <property type="entry name" value="J_dom_sf"/>
</dbReference>
<dbReference type="InterPro" id="IPR001623">
    <property type="entry name" value="DnaJ_domain"/>
</dbReference>
<feature type="compositionally biased region" description="Polar residues" evidence="1">
    <location>
        <begin position="301"/>
        <end position="311"/>
    </location>
</feature>
<evidence type="ECO:0000313" key="3">
    <source>
        <dbReference type="EMBL" id="KAJ5359252.1"/>
    </source>
</evidence>
<feature type="domain" description="J" evidence="2">
    <location>
        <begin position="9"/>
        <end position="75"/>
    </location>
</feature>
<sequence>MVKADVRRDYYADLGLQPNAEAEDIKKQFRRLALKFHPDRNQGREQEVIAKFQAIQAAHEILSDSQQRLKYDTERLRAGYGKVYGPSKTAPRKTQPSYSQNYTTATPPKTQGSHHPASSGGPPPGPIPSDDSPSPPWNTTSPNRPQAPKSSFDSRSQGASRGPSAGASRYATHARAGPQQWQKPQDEAQTRADAFKGFHNMRGQNWRGFDPTSGATPRQQNAPFGNPKPKSAYEQFKENVQAKNSANTNSPKKRHGYAPGTAAGDEPMAPNTSAYTSNRSERPSTMYFDSAPPPTAKKSTRPVSPNWQSGSAEPPSPPLAQEFERTSSRYATTGGEKTFFANPGLGRSSTMRTPTSSYRASNARTNPSSPDHAQPERHRSASPKTRRDRSYSFSSTTSSDLDDDVIEEEVRRPNGFKPMAVPKSRLRPNQKFGDFYRTRDSSPGTGEDASARPDTQGHRHSSATQETRKPRGAPTYIDLTADSDDNKGHNSDSAAFAKGSYRPEQQESNSSINSTQDKTDPAAYTRHNTNNLHKKFSAEDWRIHLDEVNFLGASLKDRFPLGKAGSATPNSRPRASTRTSPTQSSTPSGISGLNAFASRAGSFEPQTQQAPTPFAQAKFSADKWSKDLHNISWTAAEKSGQSDNVSSSRSPKKPPRSGTKVRSTPKPVRVASEVEEAEETVSGDSLPEHNPSMPVGEEPMDLDDDSPSIPPAAPVPPNIPTGSARTAKYPDLSAHTAPTHPGASQRPQPPTQKERIPSQNGLRSPLYDLGNFGNLAPFTGTNSGGIENLGDVSATLPFESRAKVQTTTRDDIRPRDLQLPNPPKRPTAPAPIPIAPGSHRTVLSREKWNWYVSAMGTYMHEWKIFNRRMLLHFNTRQDAVESGLAPGWISAVGDTTRLKMNGVDDDSNGDRNGARGDLEPTEPDEYLVPGSGKGGFSAYLRGIEEDIRVRKHWEVACEMHRDCILELGRLREWIRNGGKVA</sequence>
<evidence type="ECO:0000256" key="1">
    <source>
        <dbReference type="SAM" id="MobiDB-lite"/>
    </source>
</evidence>
<dbReference type="Gene3D" id="1.10.287.110">
    <property type="entry name" value="DnaJ domain"/>
    <property type="match status" value="1"/>
</dbReference>
<dbReference type="PROSITE" id="PS00636">
    <property type="entry name" value="DNAJ_1"/>
    <property type="match status" value="1"/>
</dbReference>
<dbReference type="CDD" id="cd06257">
    <property type="entry name" value="DnaJ"/>
    <property type="match status" value="1"/>
</dbReference>
<organism evidence="3 4">
    <name type="scientific">Penicillium cataractarum</name>
    <dbReference type="NCBI Taxonomy" id="2100454"/>
    <lineage>
        <taxon>Eukaryota</taxon>
        <taxon>Fungi</taxon>
        <taxon>Dikarya</taxon>
        <taxon>Ascomycota</taxon>
        <taxon>Pezizomycotina</taxon>
        <taxon>Eurotiomycetes</taxon>
        <taxon>Eurotiomycetidae</taxon>
        <taxon>Eurotiales</taxon>
        <taxon>Aspergillaceae</taxon>
        <taxon>Penicillium</taxon>
    </lineage>
</organism>
<proteinExistence type="predicted"/>
<dbReference type="Proteomes" id="UP001147782">
    <property type="component" value="Unassembled WGS sequence"/>
</dbReference>